<proteinExistence type="predicted"/>
<evidence type="ECO:0000256" key="1">
    <source>
        <dbReference type="SAM" id="MobiDB-lite"/>
    </source>
</evidence>
<feature type="transmembrane region" description="Helical" evidence="2">
    <location>
        <begin position="270"/>
        <end position="296"/>
    </location>
</feature>
<keyword evidence="2" id="KW-0472">Membrane</keyword>
<feature type="transmembrane region" description="Helical" evidence="2">
    <location>
        <begin position="685"/>
        <end position="707"/>
    </location>
</feature>
<dbReference type="AlphaFoldDB" id="A0A0G4GZ93"/>
<feature type="transmembrane region" description="Helical" evidence="2">
    <location>
        <begin position="190"/>
        <end position="216"/>
    </location>
</feature>
<feature type="region of interest" description="Disordered" evidence="1">
    <location>
        <begin position="486"/>
        <end position="507"/>
    </location>
</feature>
<feature type="transmembrane region" description="Helical" evidence="2">
    <location>
        <begin position="308"/>
        <end position="333"/>
    </location>
</feature>
<feature type="compositionally biased region" description="Basic and acidic residues" evidence="1">
    <location>
        <begin position="563"/>
        <end position="588"/>
    </location>
</feature>
<dbReference type="PhylomeDB" id="A0A0G4GZ93"/>
<evidence type="ECO:0000256" key="2">
    <source>
        <dbReference type="SAM" id="Phobius"/>
    </source>
</evidence>
<keyword evidence="2" id="KW-0812">Transmembrane</keyword>
<name>A0A0G4GZ93_VITBC</name>
<sequence>MPSQPDSEALDEGTIPCEAPFTTDGDTSVTHTATQQQVQVTVENGVRLPEVPGIVHASGGAEDEDEDASPVHARPDQLDQIMAPGSPKKIKKSVTVARSFILHDEREDSLPVQAFEKGKPSGLPDVDLRDLSQRSGSVFDGLYHKTRSRLSSFVSSVKEAFGDDDSIITTWVMGGGHKKYCGCEGPLGEMLFIVSRIALLIVLPTTLGLIWNTLPLHNQRDPWHKQMLYFWGYLPMFRLLIGSLPCTWIPGFLNESVTLATFSMSFFPGLLGHAITLAISAAADTVGVPAHAFLIGIPIFGVQGRNRWLFCTTVCMFAPALWMAAVFVTFFVVLAASNELQVVEFLLVFAFPFVGHYLVEFARAVLRRTRRKMEIGGAMLPLMVTTMYMSILFPTILEWIFWVSTVERCLFIIYPAYKIITEHHACVRRITASGVYKEFLPCKKMTSLTDILQCISHSFLLICTFGYGMPQREVALQFNPTNVQQMGTDAQQGDRGQMSMPAMSDRHERAAKYLPDDHNADIEKALKDDKEKSEETKPTPEPPPEERSHRDSISSQGGSVQPAEREGEAEGEGGRRKSDEEIRAERVTQKRRTSVVELVASNRRRSSVASIVQDPAGHLLSIYTIDDSVFENVTQQFAIFLVQAFTEIFGPFQVHIYVRYIRDVSPSSELYPAFTELSDKVATRFMWFTVFTTLFNTVTSYIVLSIVKPYLPVARRKLILRFLGDTTFFLVMLGSLTISPVYPIVLLTPHNQFPLDLSVTRTGD</sequence>
<dbReference type="EMBL" id="CDMY01000897">
    <property type="protein sequence ID" value="CEM36575.1"/>
    <property type="molecule type" value="Genomic_DNA"/>
</dbReference>
<gene>
    <name evidence="3" type="ORF">Vbra_19146</name>
</gene>
<dbReference type="VEuPathDB" id="CryptoDB:Vbra_19146"/>
<keyword evidence="4" id="KW-1185">Reference proteome</keyword>
<feature type="transmembrane region" description="Helical" evidence="2">
    <location>
        <begin position="228"/>
        <end position="250"/>
    </location>
</feature>
<organism evidence="3 4">
    <name type="scientific">Vitrella brassicaformis (strain CCMP3155)</name>
    <dbReference type="NCBI Taxonomy" id="1169540"/>
    <lineage>
        <taxon>Eukaryota</taxon>
        <taxon>Sar</taxon>
        <taxon>Alveolata</taxon>
        <taxon>Colpodellida</taxon>
        <taxon>Vitrellaceae</taxon>
        <taxon>Vitrella</taxon>
    </lineage>
</organism>
<evidence type="ECO:0000313" key="4">
    <source>
        <dbReference type="Proteomes" id="UP000041254"/>
    </source>
</evidence>
<accession>A0A0G4GZ93</accession>
<dbReference type="Proteomes" id="UP000041254">
    <property type="component" value="Unassembled WGS sequence"/>
</dbReference>
<feature type="transmembrane region" description="Helical" evidence="2">
    <location>
        <begin position="345"/>
        <end position="366"/>
    </location>
</feature>
<feature type="transmembrane region" description="Helical" evidence="2">
    <location>
        <begin position="728"/>
        <end position="748"/>
    </location>
</feature>
<feature type="region of interest" description="Disordered" evidence="1">
    <location>
        <begin position="526"/>
        <end position="588"/>
    </location>
</feature>
<evidence type="ECO:0000313" key="3">
    <source>
        <dbReference type="EMBL" id="CEM36575.1"/>
    </source>
</evidence>
<protein>
    <submittedName>
        <fullName evidence="3">Uncharacterized protein</fullName>
    </submittedName>
</protein>
<dbReference type="InParanoid" id="A0A0G4GZ93"/>
<feature type="compositionally biased region" description="Basic and acidic residues" evidence="1">
    <location>
        <begin position="526"/>
        <end position="552"/>
    </location>
</feature>
<feature type="region of interest" description="Disordered" evidence="1">
    <location>
        <begin position="1"/>
        <end position="35"/>
    </location>
</feature>
<keyword evidence="2" id="KW-1133">Transmembrane helix</keyword>
<feature type="transmembrane region" description="Helical" evidence="2">
    <location>
        <begin position="378"/>
        <end position="402"/>
    </location>
</feature>
<reference evidence="3 4" key="1">
    <citation type="submission" date="2014-11" db="EMBL/GenBank/DDBJ databases">
        <authorList>
            <person name="Zhu J."/>
            <person name="Qi W."/>
            <person name="Song R."/>
        </authorList>
    </citation>
    <scope>NUCLEOTIDE SEQUENCE [LARGE SCALE GENOMIC DNA]</scope>
</reference>